<protein>
    <recommendedName>
        <fullName evidence="2">DnaJ homologue subfamily C member 28 conserved domain-containing protein</fullName>
    </recommendedName>
</protein>
<dbReference type="AlphaFoldDB" id="A0A367XWU8"/>
<evidence type="ECO:0000259" key="2">
    <source>
        <dbReference type="Pfam" id="PF09350"/>
    </source>
</evidence>
<feature type="region of interest" description="Disordered" evidence="1">
    <location>
        <begin position="52"/>
        <end position="71"/>
    </location>
</feature>
<dbReference type="InterPro" id="IPR018961">
    <property type="entry name" value="DnaJ_homolog_subfam-C_membr-28"/>
</dbReference>
<dbReference type="PANTHER" id="PTHR39394">
    <property type="entry name" value="YALI0E31793P"/>
    <property type="match status" value="1"/>
</dbReference>
<organism evidence="3 4">
    <name type="scientific">Candida viswanathii</name>
    <dbReference type="NCBI Taxonomy" id="5486"/>
    <lineage>
        <taxon>Eukaryota</taxon>
        <taxon>Fungi</taxon>
        <taxon>Dikarya</taxon>
        <taxon>Ascomycota</taxon>
        <taxon>Saccharomycotina</taxon>
        <taxon>Pichiomycetes</taxon>
        <taxon>Debaryomycetaceae</taxon>
        <taxon>Candida/Lodderomyces clade</taxon>
        <taxon>Candida</taxon>
    </lineage>
</organism>
<reference evidence="3 4" key="1">
    <citation type="submission" date="2018-06" db="EMBL/GenBank/DDBJ databases">
        <title>Whole genome sequencing of Candida tropicalis (genome annotated by CSBL at Korea University).</title>
        <authorList>
            <person name="Ahn J."/>
        </authorList>
    </citation>
    <scope>NUCLEOTIDE SEQUENCE [LARGE SCALE GENOMIC DNA]</scope>
    <source>
        <strain evidence="3 4">ATCC 20962</strain>
    </source>
</reference>
<keyword evidence="4" id="KW-1185">Reference proteome</keyword>
<feature type="domain" description="DnaJ homologue subfamily C member 28 conserved" evidence="2">
    <location>
        <begin position="117"/>
        <end position="185"/>
    </location>
</feature>
<dbReference type="Proteomes" id="UP000253472">
    <property type="component" value="Unassembled WGS sequence"/>
</dbReference>
<dbReference type="PANTHER" id="PTHR39394:SF1">
    <property type="entry name" value="DNAJ HOMOLOGUE SUBFAMILY C MEMBER 28 CONSERVED DOMAIN-CONTAINING PROTEIN"/>
    <property type="match status" value="1"/>
</dbReference>
<evidence type="ECO:0000256" key="1">
    <source>
        <dbReference type="SAM" id="MobiDB-lite"/>
    </source>
</evidence>
<dbReference type="Pfam" id="PF09350">
    <property type="entry name" value="DJC28_CD"/>
    <property type="match status" value="1"/>
</dbReference>
<dbReference type="OrthoDB" id="1922282at2759"/>
<comment type="caution">
    <text evidence="3">The sequence shown here is derived from an EMBL/GenBank/DDBJ whole genome shotgun (WGS) entry which is preliminary data.</text>
</comment>
<accession>A0A367XWU8</accession>
<dbReference type="STRING" id="5486.A0A367XWU8"/>
<evidence type="ECO:0000313" key="3">
    <source>
        <dbReference type="EMBL" id="RCK57859.1"/>
    </source>
</evidence>
<sequence length="315" mass="36191">MKQADDSLKNILSNEPLLAHNKHAKDIYNSQPWTGQESNYDANLRMVLDTTPKQKPIGTPLNAGLKRKPTSHEKLAMARDVSLDYKINKPQSKSDKEEDDDGFREMYKERLLESRGNKINATINQTTGTFDGAEMRKVRGKPLDRDHLRNCTDLNYFMNQILKKQEVKPVWIENQLSLDGNIRAFKQGVEDMWFRWMIYDSEIAHVVQSATVLGTIEHEFERKVTSLAAKDKDELAALLNESDLKYVETKVGLLNLEIRNYNLQCPSVTGHKFKLQADRRSERDTGGCWRISQAQSRCGLTRIKQKEVDESDYGV</sequence>
<proteinExistence type="predicted"/>
<dbReference type="EMBL" id="QLNQ01000028">
    <property type="protein sequence ID" value="RCK57859.1"/>
    <property type="molecule type" value="Genomic_DNA"/>
</dbReference>
<gene>
    <name evidence="3" type="ORF">Cantr_06726</name>
</gene>
<name>A0A367XWU8_9ASCO</name>
<evidence type="ECO:0000313" key="4">
    <source>
        <dbReference type="Proteomes" id="UP000253472"/>
    </source>
</evidence>